<name>A0A7M5XAS6_9CNID</name>
<protein>
    <submittedName>
        <fullName evidence="1">Uncharacterized protein</fullName>
    </submittedName>
</protein>
<dbReference type="EnsemblMetazoa" id="CLYHEMT020172.1">
    <property type="protein sequence ID" value="CLYHEMP020172.1"/>
    <property type="gene ID" value="CLYHEMG020172"/>
</dbReference>
<dbReference type="AlphaFoldDB" id="A0A7M5XAS6"/>
<accession>A0A7M5XAS6</accession>
<sequence>FGDHIMYISSHFVVTSLDSEDLLGTIKTSPFAVNKAAWENRLNGQEYHALGRNCQDWVIQLLNDIDPSGKLRLSLEEKDIQTIKETSVKYLRDALILASVSLAVQQK</sequence>
<keyword evidence="2" id="KW-1185">Reference proteome</keyword>
<reference evidence="1" key="1">
    <citation type="submission" date="2021-01" db="UniProtKB">
        <authorList>
            <consortium name="EnsemblMetazoa"/>
        </authorList>
    </citation>
    <scope>IDENTIFICATION</scope>
</reference>
<evidence type="ECO:0000313" key="2">
    <source>
        <dbReference type="Proteomes" id="UP000594262"/>
    </source>
</evidence>
<dbReference type="Proteomes" id="UP000594262">
    <property type="component" value="Unplaced"/>
</dbReference>
<proteinExistence type="predicted"/>
<organism evidence="1 2">
    <name type="scientific">Clytia hemisphaerica</name>
    <dbReference type="NCBI Taxonomy" id="252671"/>
    <lineage>
        <taxon>Eukaryota</taxon>
        <taxon>Metazoa</taxon>
        <taxon>Cnidaria</taxon>
        <taxon>Hydrozoa</taxon>
        <taxon>Hydroidolina</taxon>
        <taxon>Leptothecata</taxon>
        <taxon>Obeliida</taxon>
        <taxon>Clytiidae</taxon>
        <taxon>Clytia</taxon>
    </lineage>
</organism>
<evidence type="ECO:0000313" key="1">
    <source>
        <dbReference type="EnsemblMetazoa" id="CLYHEMP020172.1"/>
    </source>
</evidence>